<gene>
    <name evidence="8" type="ORF">E4663_14925</name>
</gene>
<reference evidence="8 9" key="1">
    <citation type="journal article" date="2003" name="Int. J. Syst. Evol. Microbiol.">
        <title>Halobacillus salinus sp. nov., isolated from a salt lake on the coast of the East Sea in Korea.</title>
        <authorList>
            <person name="Yoon J.H."/>
            <person name="Kang K.H."/>
            <person name="Park Y.H."/>
        </authorList>
    </citation>
    <scope>NUCLEOTIDE SEQUENCE [LARGE SCALE GENOMIC DNA]</scope>
    <source>
        <strain evidence="8 9">HSL-3</strain>
    </source>
</reference>
<protein>
    <submittedName>
        <fullName evidence="8">Putative sulfate exporter family transporter</fullName>
    </submittedName>
</protein>
<dbReference type="EMBL" id="SRJC01000004">
    <property type="protein sequence ID" value="TGB01924.1"/>
    <property type="molecule type" value="Genomic_DNA"/>
</dbReference>
<evidence type="ECO:0000256" key="5">
    <source>
        <dbReference type="ARBA" id="ARBA00022989"/>
    </source>
</evidence>
<evidence type="ECO:0000256" key="2">
    <source>
        <dbReference type="ARBA" id="ARBA00007977"/>
    </source>
</evidence>
<proteinExistence type="inferred from homology"/>
<comment type="caution">
    <text evidence="8">The sequence shown here is derived from an EMBL/GenBank/DDBJ whole genome shotgun (WGS) entry which is preliminary data.</text>
</comment>
<dbReference type="Proteomes" id="UP000297982">
    <property type="component" value="Unassembled WGS sequence"/>
</dbReference>
<feature type="transmembrane region" description="Helical" evidence="7">
    <location>
        <begin position="151"/>
        <end position="171"/>
    </location>
</feature>
<feature type="transmembrane region" description="Helical" evidence="7">
    <location>
        <begin position="30"/>
        <end position="47"/>
    </location>
</feature>
<feature type="transmembrane region" description="Helical" evidence="7">
    <location>
        <begin position="7"/>
        <end position="24"/>
    </location>
</feature>
<name>A0A4Z0GZ16_9BACI</name>
<evidence type="ECO:0000256" key="7">
    <source>
        <dbReference type="SAM" id="Phobius"/>
    </source>
</evidence>
<evidence type="ECO:0000313" key="9">
    <source>
        <dbReference type="Proteomes" id="UP000297982"/>
    </source>
</evidence>
<keyword evidence="5 7" id="KW-1133">Transmembrane helix</keyword>
<keyword evidence="3" id="KW-1003">Cell membrane</keyword>
<dbReference type="RefSeq" id="WP_135328213.1">
    <property type="nucleotide sequence ID" value="NZ_SRJC01000004.1"/>
</dbReference>
<feature type="transmembrane region" description="Helical" evidence="7">
    <location>
        <begin position="92"/>
        <end position="113"/>
    </location>
</feature>
<evidence type="ECO:0000256" key="4">
    <source>
        <dbReference type="ARBA" id="ARBA00022692"/>
    </source>
</evidence>
<feature type="transmembrane region" description="Helical" evidence="7">
    <location>
        <begin position="120"/>
        <end position="139"/>
    </location>
</feature>
<dbReference type="GO" id="GO:0005886">
    <property type="term" value="C:plasma membrane"/>
    <property type="evidence" value="ECO:0007669"/>
    <property type="project" value="UniProtKB-SubCell"/>
</dbReference>
<dbReference type="AlphaFoldDB" id="A0A4Z0GZ16"/>
<feature type="transmembrane region" description="Helical" evidence="7">
    <location>
        <begin position="277"/>
        <end position="295"/>
    </location>
</feature>
<keyword evidence="9" id="KW-1185">Reference proteome</keyword>
<feature type="transmembrane region" description="Helical" evidence="7">
    <location>
        <begin position="216"/>
        <end position="233"/>
    </location>
</feature>
<feature type="transmembrane region" description="Helical" evidence="7">
    <location>
        <begin position="245"/>
        <end position="265"/>
    </location>
</feature>
<dbReference type="Pfam" id="PF03601">
    <property type="entry name" value="Cons_hypoth698"/>
    <property type="match status" value="1"/>
</dbReference>
<keyword evidence="4 7" id="KW-0812">Transmembrane</keyword>
<evidence type="ECO:0000256" key="1">
    <source>
        <dbReference type="ARBA" id="ARBA00004651"/>
    </source>
</evidence>
<dbReference type="InterPro" id="IPR018383">
    <property type="entry name" value="UPF0324_pro"/>
</dbReference>
<feature type="transmembrane region" description="Helical" evidence="7">
    <location>
        <begin position="307"/>
        <end position="324"/>
    </location>
</feature>
<keyword evidence="6 7" id="KW-0472">Membrane</keyword>
<comment type="subcellular location">
    <subcellularLocation>
        <location evidence="1">Cell membrane</location>
        <topology evidence="1">Multi-pass membrane protein</topology>
    </subcellularLocation>
</comment>
<comment type="similarity">
    <text evidence="2">Belongs to the UPF0324 family.</text>
</comment>
<sequence length="325" mass="35021">MNFSSRPLVFGMGFTALMAGIGFLVAELPVLNKTGPLAVAILLAVLYRHFFDYPESIRTGIQFSAKKLLRLAIILFGLKLNMNLILNEGIPLLLRDLFVIILAIGVMMFLARLFHADSSLSILLGIGTGVCGASAIAAVSPILKVKEEDTAISAGLISIVGTLFAVFYTAIRPLLPLDAEAYGMWAGISLHEVAHVALAGAPAGEAGLGMALLSKLGRVFLLVPLSLLLIWVMNRVKQEDTTNQIAFPWFLLGFIGMSLLGSYVIDLPEAVLETTSTVTSFLLTMAMVGLGLSVSLRELKQRALKPLILLFVTSILLSFVTYWIV</sequence>
<evidence type="ECO:0000256" key="6">
    <source>
        <dbReference type="ARBA" id="ARBA00023136"/>
    </source>
</evidence>
<accession>A0A4Z0GZ16</accession>
<dbReference type="PANTHER" id="PTHR30106">
    <property type="entry name" value="INNER MEMBRANE PROTEIN YEIH-RELATED"/>
    <property type="match status" value="1"/>
</dbReference>
<organism evidence="8 9">
    <name type="scientific">Halobacillus salinus</name>
    <dbReference type="NCBI Taxonomy" id="192814"/>
    <lineage>
        <taxon>Bacteria</taxon>
        <taxon>Bacillati</taxon>
        <taxon>Bacillota</taxon>
        <taxon>Bacilli</taxon>
        <taxon>Bacillales</taxon>
        <taxon>Bacillaceae</taxon>
        <taxon>Halobacillus</taxon>
    </lineage>
</organism>
<evidence type="ECO:0000313" key="8">
    <source>
        <dbReference type="EMBL" id="TGB01924.1"/>
    </source>
</evidence>
<evidence type="ECO:0000256" key="3">
    <source>
        <dbReference type="ARBA" id="ARBA00022475"/>
    </source>
</evidence>
<dbReference type="PANTHER" id="PTHR30106:SF2">
    <property type="entry name" value="UPF0324 INNER MEMBRANE PROTEIN YEIH"/>
    <property type="match status" value="1"/>
</dbReference>